<reference evidence="2 3" key="1">
    <citation type="submission" date="2024-04" db="EMBL/GenBank/DDBJ databases">
        <authorList>
            <person name="Cremers G."/>
        </authorList>
    </citation>
    <scope>NUCLEOTIDE SEQUENCE [LARGE SCALE GENOMIC DNA]</scope>
    <source>
        <strain evidence="2">MeCH1-AG</strain>
    </source>
</reference>
<keyword evidence="2" id="KW-0418">Kinase</keyword>
<dbReference type="Proteomes" id="UP001497493">
    <property type="component" value="Chromosome"/>
</dbReference>
<proteinExistence type="predicted"/>
<keyword evidence="3" id="KW-1185">Reference proteome</keyword>
<protein>
    <submittedName>
        <fullName evidence="2">Predicted sugar kinase of the RNAseH/HSP70 fold</fullName>
    </submittedName>
</protein>
<dbReference type="Pfam" id="PF01968">
    <property type="entry name" value="Hydantoinase_A"/>
    <property type="match status" value="1"/>
</dbReference>
<dbReference type="EMBL" id="OZ026884">
    <property type="protein sequence ID" value="CAL1241289.1"/>
    <property type="molecule type" value="Genomic_DNA"/>
</dbReference>
<dbReference type="GO" id="GO:0016301">
    <property type="term" value="F:kinase activity"/>
    <property type="evidence" value="ECO:0007669"/>
    <property type="project" value="UniProtKB-KW"/>
</dbReference>
<accession>A0ABP1CAM6</accession>
<sequence>MEPPSASERRADPAPALIGWDIGGAHLKAAAADAAGRIRTVVQEPCPLWQGQGELRAALERVWARLGPGPGCRHAITMTGELADIFPDRTTGVLALVRMMIDHCPPDTVAVFTGSGEFLQAEAVQAKDAPAIASANWLASGLWVATRLPEALLVDIGSTTTDLVPIWDRQPRPRGFTDGERMGFDELLYTGVVRTPVMAVVERAPLEGTWVGVMAEQFATMADVYRLTGELPEQADQLPAADGRGKTPTDSARRLARMFGRDGLSAALERWRRVAWYVRERQLMRLHAGVECQLSRGLLGPAAPLVGAGSGRFLVRELAARLRRPYRDFDELFPLPPEDGGFRPADCAPAAALAALALERGRR</sequence>
<evidence type="ECO:0000313" key="2">
    <source>
        <dbReference type="EMBL" id="CAL1241289.1"/>
    </source>
</evidence>
<dbReference type="RefSeq" id="WP_348757818.1">
    <property type="nucleotide sequence ID" value="NZ_OZ026884.1"/>
</dbReference>
<evidence type="ECO:0000259" key="1">
    <source>
        <dbReference type="Pfam" id="PF01968"/>
    </source>
</evidence>
<organism evidence="2 3">
    <name type="scientific">Candidatus Methylocalor cossyra</name>
    <dbReference type="NCBI Taxonomy" id="3108543"/>
    <lineage>
        <taxon>Bacteria</taxon>
        <taxon>Pseudomonadati</taxon>
        <taxon>Pseudomonadota</taxon>
        <taxon>Gammaproteobacteria</taxon>
        <taxon>Methylococcales</taxon>
        <taxon>Methylococcaceae</taxon>
        <taxon>Candidatus Methylocalor</taxon>
    </lineage>
</organism>
<dbReference type="InterPro" id="IPR002756">
    <property type="entry name" value="MfnF"/>
</dbReference>
<feature type="domain" description="Hydantoinase A/oxoprolinase" evidence="1">
    <location>
        <begin position="75"/>
        <end position="321"/>
    </location>
</feature>
<dbReference type="Gene3D" id="3.30.420.40">
    <property type="match status" value="1"/>
</dbReference>
<keyword evidence="2" id="KW-0808">Transferase</keyword>
<dbReference type="InterPro" id="IPR043129">
    <property type="entry name" value="ATPase_NBD"/>
</dbReference>
<evidence type="ECO:0000313" key="3">
    <source>
        <dbReference type="Proteomes" id="UP001497493"/>
    </source>
</evidence>
<dbReference type="Gene3D" id="3.30.420.190">
    <property type="entry name" value="conserved archaeal protein q6m145"/>
    <property type="match status" value="1"/>
</dbReference>
<dbReference type="SUPFAM" id="SSF53067">
    <property type="entry name" value="Actin-like ATPase domain"/>
    <property type="match status" value="1"/>
</dbReference>
<name>A0ABP1CAM6_9GAMM</name>
<dbReference type="InterPro" id="IPR002821">
    <property type="entry name" value="Hydantoinase_A"/>
</dbReference>
<gene>
    <name evidence="2" type="ORF">MECH1_V1_2513</name>
</gene>
<dbReference type="NCBIfam" id="TIGR03123">
    <property type="entry name" value="one_C_unchar_1"/>
    <property type="match status" value="1"/>
</dbReference>